<organism evidence="1">
    <name type="scientific">Lepeophtheirus salmonis</name>
    <name type="common">Salmon louse</name>
    <name type="synonym">Caligus salmonis</name>
    <dbReference type="NCBI Taxonomy" id="72036"/>
    <lineage>
        <taxon>Eukaryota</taxon>
        <taxon>Metazoa</taxon>
        <taxon>Ecdysozoa</taxon>
        <taxon>Arthropoda</taxon>
        <taxon>Crustacea</taxon>
        <taxon>Multicrustacea</taxon>
        <taxon>Hexanauplia</taxon>
        <taxon>Copepoda</taxon>
        <taxon>Siphonostomatoida</taxon>
        <taxon>Caligidae</taxon>
        <taxon>Lepeophtheirus</taxon>
    </lineage>
</organism>
<evidence type="ECO:0000313" key="1">
    <source>
        <dbReference type="EMBL" id="CDW46039.1"/>
    </source>
</evidence>
<name>A0A0K2V6D3_LEPSM</name>
<reference evidence="1" key="1">
    <citation type="submission" date="2014-05" db="EMBL/GenBank/DDBJ databases">
        <authorList>
            <person name="Chronopoulou M."/>
        </authorList>
    </citation>
    <scope>NUCLEOTIDE SEQUENCE</scope>
    <source>
        <tissue evidence="1">Whole organism</tissue>
    </source>
</reference>
<accession>A0A0K2V6D3</accession>
<dbReference type="AlphaFoldDB" id="A0A0K2V6D3"/>
<dbReference type="EMBL" id="HACA01028678">
    <property type="protein sequence ID" value="CDW46039.1"/>
    <property type="molecule type" value="Transcribed_RNA"/>
</dbReference>
<sequence>MRRILVKIKNQTQQIEIAKVPLCAMKTESFLATMIPHLQTDPWDEDLRKYVAKNIRNIFLID</sequence>
<protein>
    <submittedName>
        <fullName evidence="1">Uncharacterized protein</fullName>
    </submittedName>
</protein>
<proteinExistence type="predicted"/>